<feature type="domain" description="Reverse transcriptase" evidence="1">
    <location>
        <begin position="88"/>
        <end position="341"/>
    </location>
</feature>
<dbReference type="InterPro" id="IPR051083">
    <property type="entry name" value="GrpII_Intron_Splice-Mob/Def"/>
</dbReference>
<dbReference type="Proteomes" id="UP000002411">
    <property type="component" value="Chromosome"/>
</dbReference>
<proteinExistence type="predicted"/>
<dbReference type="HOGENOM" id="CLU_013584_14_3_9"/>
<dbReference type="InterPro" id="IPR043502">
    <property type="entry name" value="DNA/RNA_pol_sf"/>
</dbReference>
<dbReference type="AlphaFoldDB" id="A5N5Q6"/>
<dbReference type="GO" id="GO:0003964">
    <property type="term" value="F:RNA-directed DNA polymerase activity"/>
    <property type="evidence" value="ECO:0007669"/>
    <property type="project" value="UniProtKB-KW"/>
</dbReference>
<accession>A5N5Q6</accession>
<protein>
    <submittedName>
        <fullName evidence="2">Predicted reverse transcriptase/maturase family protein</fullName>
    </submittedName>
</protein>
<keyword evidence="2" id="KW-0695">RNA-directed DNA polymerase</keyword>
<dbReference type="InterPro" id="IPR030931">
    <property type="entry name" value="Group_II_RT_mat"/>
</dbReference>
<evidence type="ECO:0000313" key="2">
    <source>
        <dbReference type="EMBL" id="EDK32637.1"/>
    </source>
</evidence>
<dbReference type="eggNOG" id="COG1403">
    <property type="taxonomic scope" value="Bacteria"/>
</dbReference>
<dbReference type="SUPFAM" id="SSF56672">
    <property type="entry name" value="DNA/RNA polymerases"/>
    <property type="match status" value="1"/>
</dbReference>
<keyword evidence="3" id="KW-1185">Reference proteome</keyword>
<dbReference type="RefSeq" id="WP_011989152.1">
    <property type="nucleotide sequence ID" value="NC_009706.1"/>
</dbReference>
<organism evidence="2 3">
    <name type="scientific">Clostridium kluyveri (strain ATCC 8527 / DSM 555 / NBRC 12016 / NCIMB 10680 / K1)</name>
    <dbReference type="NCBI Taxonomy" id="431943"/>
    <lineage>
        <taxon>Bacteria</taxon>
        <taxon>Bacillati</taxon>
        <taxon>Bacillota</taxon>
        <taxon>Clostridia</taxon>
        <taxon>Eubacteriales</taxon>
        <taxon>Clostridiaceae</taxon>
        <taxon>Clostridium</taxon>
    </lineage>
</organism>
<dbReference type="EMBL" id="CP000673">
    <property type="protein sequence ID" value="EDK32637.1"/>
    <property type="molecule type" value="Genomic_DNA"/>
</dbReference>
<dbReference type="PANTHER" id="PTHR34047">
    <property type="entry name" value="NUCLEAR INTRON MATURASE 1, MITOCHONDRIAL-RELATED"/>
    <property type="match status" value="1"/>
</dbReference>
<dbReference type="KEGG" id="ckl:CKL_0583"/>
<dbReference type="PANTHER" id="PTHR34047:SF8">
    <property type="entry name" value="PROTEIN YKFC"/>
    <property type="match status" value="1"/>
</dbReference>
<name>A5N5Q6_CLOK5</name>
<sequence length="606" mass="70446">MTTLKKKHEKRQKLRNSEYYDMQKYFDTLYEESNKGKKFKNLLTLICDERNIFLAYRNIKKNKGSKTQGVNTNTIMDIGEENPDELAIYVRERLINYKPQPVRRVEIPKPNGKMRPLGIPTIEDRIIQQCIKQVLEPICEAKFHKDSYGFRPNRSTHHAIARTYSLANINKLTYVVDIDIKGFFDNVNHSKLLKQMWTMGIQDKNLLCVISKMLKAEIKGVGIPNKGTPQGGILSPLLSNIVLNELDWWISNQWQTLKSKFPYKREIFKYQALKRSKLKEVYIVRYADDFKLFCRSYNNAKKIFKAVTMWLKERLGLEINEEKSSIVNLKQKYSEFLGFKFKLKSKNKKHVITSNVSDKAKERIRKTLIDRVKQIQKRANASVASKYNATVLGMHNYYKVATEVNIDFSKIAYLVNRVIYNRLRGLSTKKGFKSEAYKKLYGKYNFKEVSIAKMTLYPIAGITTKPPLNFPIGVNSYTVEGRNKIHENLKRYNAKLLRYITENPIRGATVEFNDNRISLYISQNGKCGITGKVLEHGEIEVHHKIPKGKGGTDKYKNLIIVSEAIHKLIHATVAETIERYKNILKLDKYQIRKINTLRKMVGNCDV</sequence>
<dbReference type="InterPro" id="IPR003615">
    <property type="entry name" value="HNH_nuc"/>
</dbReference>
<gene>
    <name evidence="2" type="ordered locus">CKL_0583</name>
</gene>
<evidence type="ECO:0000313" key="3">
    <source>
        <dbReference type="Proteomes" id="UP000002411"/>
    </source>
</evidence>
<dbReference type="PROSITE" id="PS50878">
    <property type="entry name" value="RT_POL"/>
    <property type="match status" value="1"/>
</dbReference>
<evidence type="ECO:0000259" key="1">
    <source>
        <dbReference type="PROSITE" id="PS50878"/>
    </source>
</evidence>
<dbReference type="SMART" id="SM00507">
    <property type="entry name" value="HNHc"/>
    <property type="match status" value="1"/>
</dbReference>
<keyword evidence="2" id="KW-0548">Nucleotidyltransferase</keyword>
<dbReference type="CDD" id="cd00085">
    <property type="entry name" value="HNHc"/>
    <property type="match status" value="1"/>
</dbReference>
<dbReference type="eggNOG" id="COG3344">
    <property type="taxonomic scope" value="Bacteria"/>
</dbReference>
<keyword evidence="2" id="KW-0808">Transferase</keyword>
<dbReference type="STRING" id="431943.CKL_0583"/>
<reference evidence="2 3" key="1">
    <citation type="journal article" date="2008" name="Proc. Natl. Acad. Sci. U.S.A.">
        <title>The genome of Clostridium kluyveri, a strict anaerobe with unique metabolic features.</title>
        <authorList>
            <person name="Seedorf H."/>
            <person name="Fricke W.F."/>
            <person name="Veith B."/>
            <person name="Brueggemann H."/>
            <person name="Liesegang H."/>
            <person name="Strittmatter A."/>
            <person name="Miethke M."/>
            <person name="Buckel W."/>
            <person name="Hinderberger J."/>
            <person name="Li F."/>
            <person name="Hagemeier C."/>
            <person name="Thauer R.K."/>
            <person name="Gottschalk G."/>
        </authorList>
    </citation>
    <scope>NUCLEOTIDE SEQUENCE [LARGE SCALE GENOMIC DNA]</scope>
    <source>
        <strain evidence="3">ATCC 8527 / DSM 555 / NCIMB 10680</strain>
    </source>
</reference>
<dbReference type="CDD" id="cd01651">
    <property type="entry name" value="RT_G2_intron"/>
    <property type="match status" value="1"/>
</dbReference>
<dbReference type="NCBIfam" id="TIGR04416">
    <property type="entry name" value="group_II_RT_mat"/>
    <property type="match status" value="1"/>
</dbReference>
<dbReference type="InterPro" id="IPR000477">
    <property type="entry name" value="RT_dom"/>
</dbReference>
<dbReference type="Pfam" id="PF00078">
    <property type="entry name" value="RVT_1"/>
    <property type="match status" value="1"/>
</dbReference>
<dbReference type="Gene3D" id="1.10.30.50">
    <property type="match status" value="1"/>
</dbReference>